<dbReference type="Proteomes" id="UP000237846">
    <property type="component" value="Unassembled WGS sequence"/>
</dbReference>
<dbReference type="Gene3D" id="3.40.50.2300">
    <property type="match status" value="2"/>
</dbReference>
<dbReference type="RefSeq" id="WP_106251084.1">
    <property type="nucleotide sequence ID" value="NZ_PVZC01000008.1"/>
</dbReference>
<evidence type="ECO:0000256" key="5">
    <source>
        <dbReference type="SAM" id="SignalP"/>
    </source>
</evidence>
<gene>
    <name evidence="7" type="ORF">CLV72_108279</name>
</gene>
<name>A0A2T0PXL3_9ACTN</name>
<evidence type="ECO:0000256" key="4">
    <source>
        <dbReference type="SAM" id="MobiDB-lite"/>
    </source>
</evidence>
<feature type="domain" description="Periplasmic binding protein" evidence="6">
    <location>
        <begin position="52"/>
        <end position="312"/>
    </location>
</feature>
<dbReference type="InterPro" id="IPR025997">
    <property type="entry name" value="SBP_2_dom"/>
</dbReference>
<dbReference type="EMBL" id="PVZC01000008">
    <property type="protein sequence ID" value="PRX96272.1"/>
    <property type="molecule type" value="Genomic_DNA"/>
</dbReference>
<protein>
    <submittedName>
        <fullName evidence="7">Monosaccharide ABC transporter substrate-binding protein (CUT2 family)</fullName>
    </submittedName>
</protein>
<dbReference type="OrthoDB" id="1957427at2"/>
<feature type="chain" id="PRO_5039441451" evidence="5">
    <location>
        <begin position="33"/>
        <end position="365"/>
    </location>
</feature>
<keyword evidence="3 5" id="KW-0732">Signal</keyword>
<accession>A0A2T0PXL3</accession>
<evidence type="ECO:0000259" key="6">
    <source>
        <dbReference type="Pfam" id="PF13407"/>
    </source>
</evidence>
<dbReference type="PROSITE" id="PS51257">
    <property type="entry name" value="PROKAR_LIPOPROTEIN"/>
    <property type="match status" value="1"/>
</dbReference>
<comment type="similarity">
    <text evidence="2">Belongs to the bacterial solute-binding protein 2 family.</text>
</comment>
<dbReference type="GO" id="GO:0030246">
    <property type="term" value="F:carbohydrate binding"/>
    <property type="evidence" value="ECO:0007669"/>
    <property type="project" value="UniProtKB-ARBA"/>
</dbReference>
<organism evidence="7 8">
    <name type="scientific">Allonocardiopsis opalescens</name>
    <dbReference type="NCBI Taxonomy" id="1144618"/>
    <lineage>
        <taxon>Bacteria</taxon>
        <taxon>Bacillati</taxon>
        <taxon>Actinomycetota</taxon>
        <taxon>Actinomycetes</taxon>
        <taxon>Streptosporangiales</taxon>
        <taxon>Allonocardiopsis</taxon>
    </lineage>
</organism>
<evidence type="ECO:0000256" key="3">
    <source>
        <dbReference type="ARBA" id="ARBA00022729"/>
    </source>
</evidence>
<dbReference type="PANTHER" id="PTHR46847:SF1">
    <property type="entry name" value="D-ALLOSE-BINDING PERIPLASMIC PROTEIN-RELATED"/>
    <property type="match status" value="1"/>
</dbReference>
<evidence type="ECO:0000313" key="8">
    <source>
        <dbReference type="Proteomes" id="UP000237846"/>
    </source>
</evidence>
<dbReference type="InterPro" id="IPR028082">
    <property type="entry name" value="Peripla_BP_I"/>
</dbReference>
<keyword evidence="8" id="KW-1185">Reference proteome</keyword>
<sequence>MRTSRTLRPDPVRARSARTAAGAVLTATALLAAGCGTTADTAAEGGEGSGEVGVVLPMLTSPFWQAYNGYVPTMAEEEGVAALPTVNSNNDPAQQITDMNNLLNQGVSGLVVSPLDSAAIVAGLNQAERRGVPVVAVDVAPEEGTVAMIVRANNRAYGEEACRYIGEQVGSGEVVQIQGDLSSVNGRERSDAFEECVAADYPGIEVLNIPAEWQGDLAASQLDGLLNAHPDVAAIYMQAGGVYLAPTLQTLRAKGMLHPAGEDDHIVIVSNDGIPQELEAIRDGEIDATVSQPADEYARWGMYYIRAAMAGETFEPGPTDHGSEIVELENGLLEDQLPAPLVTADNVDDPALWGNSSGASAEPAE</sequence>
<comment type="subcellular location">
    <subcellularLocation>
        <location evidence="1">Cell envelope</location>
    </subcellularLocation>
</comment>
<dbReference type="GO" id="GO:0030313">
    <property type="term" value="C:cell envelope"/>
    <property type="evidence" value="ECO:0007669"/>
    <property type="project" value="UniProtKB-SubCell"/>
</dbReference>
<comment type="caution">
    <text evidence="7">The sequence shown here is derived from an EMBL/GenBank/DDBJ whole genome shotgun (WGS) entry which is preliminary data.</text>
</comment>
<feature type="signal peptide" evidence="5">
    <location>
        <begin position="1"/>
        <end position="32"/>
    </location>
</feature>
<evidence type="ECO:0000313" key="7">
    <source>
        <dbReference type="EMBL" id="PRX96272.1"/>
    </source>
</evidence>
<dbReference type="AlphaFoldDB" id="A0A2T0PXL3"/>
<dbReference type="Pfam" id="PF13407">
    <property type="entry name" value="Peripla_BP_4"/>
    <property type="match status" value="1"/>
</dbReference>
<feature type="region of interest" description="Disordered" evidence="4">
    <location>
        <begin position="344"/>
        <end position="365"/>
    </location>
</feature>
<evidence type="ECO:0000256" key="2">
    <source>
        <dbReference type="ARBA" id="ARBA00007639"/>
    </source>
</evidence>
<proteinExistence type="inferred from homology"/>
<dbReference type="CDD" id="cd01536">
    <property type="entry name" value="PBP1_ABC_sugar_binding-like"/>
    <property type="match status" value="1"/>
</dbReference>
<evidence type="ECO:0000256" key="1">
    <source>
        <dbReference type="ARBA" id="ARBA00004196"/>
    </source>
</evidence>
<reference evidence="7 8" key="1">
    <citation type="submission" date="2018-03" db="EMBL/GenBank/DDBJ databases">
        <title>Genomic Encyclopedia of Archaeal and Bacterial Type Strains, Phase II (KMG-II): from individual species to whole genera.</title>
        <authorList>
            <person name="Goeker M."/>
        </authorList>
    </citation>
    <scope>NUCLEOTIDE SEQUENCE [LARGE SCALE GENOMIC DNA]</scope>
    <source>
        <strain evidence="7 8">DSM 45601</strain>
    </source>
</reference>
<dbReference type="SUPFAM" id="SSF53822">
    <property type="entry name" value="Periplasmic binding protein-like I"/>
    <property type="match status" value="1"/>
</dbReference>
<dbReference type="PANTHER" id="PTHR46847">
    <property type="entry name" value="D-ALLOSE-BINDING PERIPLASMIC PROTEIN-RELATED"/>
    <property type="match status" value="1"/>
</dbReference>